<feature type="region of interest" description="Disordered" evidence="1">
    <location>
        <begin position="63"/>
        <end position="86"/>
    </location>
</feature>
<evidence type="ECO:0000313" key="2">
    <source>
        <dbReference type="EMBL" id="GBP77140.1"/>
    </source>
</evidence>
<sequence>MSCNAPVRLTSNASVELMQPIFRAREASRGAIGVFCDLSKARHYIGSNANVCKPLSLFRSVDGAKGGGGKSSPTSGRARGGRGRRSGGDLMRACICQQMIELQHDLYTVQPSLVILAEMSSRRERTTPSRAPRRRRSALSAKGAWGRVATPYRSERRRLSVRRKQTVRPPQQSVTTPAGALFATVRDLWTDE</sequence>
<reference evidence="2 3" key="1">
    <citation type="journal article" date="2019" name="Commun. Biol.">
        <title>The bagworm genome reveals a unique fibroin gene that provides high tensile strength.</title>
        <authorList>
            <person name="Kono N."/>
            <person name="Nakamura H."/>
            <person name="Ohtoshi R."/>
            <person name="Tomita M."/>
            <person name="Numata K."/>
            <person name="Arakawa K."/>
        </authorList>
    </citation>
    <scope>NUCLEOTIDE SEQUENCE [LARGE SCALE GENOMIC DNA]</scope>
</reference>
<evidence type="ECO:0000256" key="1">
    <source>
        <dbReference type="SAM" id="MobiDB-lite"/>
    </source>
</evidence>
<keyword evidence="3" id="KW-1185">Reference proteome</keyword>
<accession>A0A4C1YPS5</accession>
<gene>
    <name evidence="2" type="ORF">EVAR_38718_1</name>
</gene>
<name>A0A4C1YPS5_EUMVA</name>
<organism evidence="2 3">
    <name type="scientific">Eumeta variegata</name>
    <name type="common">Bagworm moth</name>
    <name type="synonym">Eumeta japonica</name>
    <dbReference type="NCBI Taxonomy" id="151549"/>
    <lineage>
        <taxon>Eukaryota</taxon>
        <taxon>Metazoa</taxon>
        <taxon>Ecdysozoa</taxon>
        <taxon>Arthropoda</taxon>
        <taxon>Hexapoda</taxon>
        <taxon>Insecta</taxon>
        <taxon>Pterygota</taxon>
        <taxon>Neoptera</taxon>
        <taxon>Endopterygota</taxon>
        <taxon>Lepidoptera</taxon>
        <taxon>Glossata</taxon>
        <taxon>Ditrysia</taxon>
        <taxon>Tineoidea</taxon>
        <taxon>Psychidae</taxon>
        <taxon>Oiketicinae</taxon>
        <taxon>Eumeta</taxon>
    </lineage>
</organism>
<dbReference type="Proteomes" id="UP000299102">
    <property type="component" value="Unassembled WGS sequence"/>
</dbReference>
<protein>
    <submittedName>
        <fullName evidence="2">Uncharacterized protein</fullName>
    </submittedName>
</protein>
<dbReference type="EMBL" id="BGZK01001319">
    <property type="protein sequence ID" value="GBP77140.1"/>
    <property type="molecule type" value="Genomic_DNA"/>
</dbReference>
<feature type="region of interest" description="Disordered" evidence="1">
    <location>
        <begin position="121"/>
        <end position="144"/>
    </location>
</feature>
<comment type="caution">
    <text evidence="2">The sequence shown here is derived from an EMBL/GenBank/DDBJ whole genome shotgun (WGS) entry which is preliminary data.</text>
</comment>
<proteinExistence type="predicted"/>
<dbReference type="AlphaFoldDB" id="A0A4C1YPS5"/>
<evidence type="ECO:0000313" key="3">
    <source>
        <dbReference type="Proteomes" id="UP000299102"/>
    </source>
</evidence>